<keyword evidence="6" id="KW-0444">Lipid biosynthesis</keyword>
<name>A0A9W4TVZ2_9ASCO</name>
<evidence type="ECO:0000313" key="16">
    <source>
        <dbReference type="EMBL" id="CAI5758423.1"/>
    </source>
</evidence>
<evidence type="ECO:0000256" key="1">
    <source>
        <dbReference type="ARBA" id="ARBA00004477"/>
    </source>
</evidence>
<dbReference type="GO" id="GO:0004144">
    <property type="term" value="F:diacylglycerol O-acyltransferase activity"/>
    <property type="evidence" value="ECO:0007669"/>
    <property type="project" value="UniProtKB-EC"/>
</dbReference>
<keyword evidence="13" id="KW-0472">Membrane</keyword>
<gene>
    <name evidence="16" type="ORF">CANVERA_P2935</name>
</gene>
<dbReference type="Proteomes" id="UP001152885">
    <property type="component" value="Unassembled WGS sequence"/>
</dbReference>
<dbReference type="GO" id="GO:0019432">
    <property type="term" value="P:triglyceride biosynthetic process"/>
    <property type="evidence" value="ECO:0007669"/>
    <property type="project" value="TreeGrafter"/>
</dbReference>
<sequence>MSETTPELRQRKTKTQIEKPKKKRPFINVAPLNTPLSHRLETLGVIWHCISIPFFICLFLFTISLGWLIWLIVILPYFIWWYGFDLHTPTNGKVSYRVRNSMKNLIIWKWFVNYFPIQVHKSCELDPTFTNVMVEETVDSSDEEDLVSENSRTLIDSLFKKVGLKKRLNDADTSSVKSYKNVSVGPRYIFGYHPHGVISMGVVGLFGTNALRNEPYEPPMKWLKPFFHDPSKGERLFPGLGKIFPLTLTTQFTVPFYRDYLMSLGITSASAKNIKSLINNGDNSVCLVVGGAQESLLNDMIAKHARIGYGYKERQDIGSDSEDEDDGKKEVKLVLNKRKGFVKLAIELGNVSLVPTFAFGEADVYRLSRPKPGSLGYKFQQWMKSTFQFTVPFFSARGVFIYDFGFLPFRNPINICVGNPIHVPAGALQEYKLNHPEEEPAEQPPKVKRTNSFTDLFKSKKTTTKTKIPPELLDKYHKLYVDELKRVYEENKHKFGYGDVELNIIE</sequence>
<dbReference type="OrthoDB" id="264532at2759"/>
<keyword evidence="11" id="KW-1133">Transmembrane helix</keyword>
<dbReference type="AlphaFoldDB" id="A0A9W4TVZ2"/>
<comment type="similarity">
    <text evidence="4">Belongs to the diacylglycerol acyltransferase family.</text>
</comment>
<dbReference type="PANTHER" id="PTHR12317">
    <property type="entry name" value="DIACYLGLYCEROL O-ACYLTRANSFERASE"/>
    <property type="match status" value="1"/>
</dbReference>
<evidence type="ECO:0000256" key="4">
    <source>
        <dbReference type="ARBA" id="ARBA00005420"/>
    </source>
</evidence>
<keyword evidence="7" id="KW-0808">Transferase</keyword>
<organism evidence="16 17">
    <name type="scientific">Candida verbasci</name>
    <dbReference type="NCBI Taxonomy" id="1227364"/>
    <lineage>
        <taxon>Eukaryota</taxon>
        <taxon>Fungi</taxon>
        <taxon>Dikarya</taxon>
        <taxon>Ascomycota</taxon>
        <taxon>Saccharomycotina</taxon>
        <taxon>Pichiomycetes</taxon>
        <taxon>Debaryomycetaceae</taxon>
        <taxon>Candida/Lodderomyces clade</taxon>
        <taxon>Candida</taxon>
    </lineage>
</organism>
<evidence type="ECO:0000256" key="6">
    <source>
        <dbReference type="ARBA" id="ARBA00022516"/>
    </source>
</evidence>
<evidence type="ECO:0000256" key="11">
    <source>
        <dbReference type="ARBA" id="ARBA00022989"/>
    </source>
</evidence>
<reference evidence="16" key="1">
    <citation type="submission" date="2022-12" db="EMBL/GenBank/DDBJ databases">
        <authorList>
            <person name="Brejova B."/>
        </authorList>
    </citation>
    <scope>NUCLEOTIDE SEQUENCE</scope>
</reference>
<comment type="catalytic activity">
    <reaction evidence="15">
        <text>an acyl-CoA + a 1,2-diacyl-sn-glycerol = a triacyl-sn-glycerol + CoA</text>
        <dbReference type="Rhea" id="RHEA:10868"/>
        <dbReference type="ChEBI" id="CHEBI:17815"/>
        <dbReference type="ChEBI" id="CHEBI:57287"/>
        <dbReference type="ChEBI" id="CHEBI:58342"/>
        <dbReference type="ChEBI" id="CHEBI:64615"/>
        <dbReference type="EC" id="2.3.1.20"/>
    </reaction>
</comment>
<evidence type="ECO:0000256" key="7">
    <source>
        <dbReference type="ARBA" id="ARBA00022679"/>
    </source>
</evidence>
<dbReference type="EC" id="2.3.1.20" evidence="5"/>
<proteinExistence type="inferred from homology"/>
<evidence type="ECO:0000256" key="2">
    <source>
        <dbReference type="ARBA" id="ARBA00004771"/>
    </source>
</evidence>
<dbReference type="GO" id="GO:0006071">
    <property type="term" value="P:glycerol metabolic process"/>
    <property type="evidence" value="ECO:0007669"/>
    <property type="project" value="UniProtKB-KW"/>
</dbReference>
<evidence type="ECO:0000256" key="12">
    <source>
        <dbReference type="ARBA" id="ARBA00023098"/>
    </source>
</evidence>
<evidence type="ECO:0000256" key="5">
    <source>
        <dbReference type="ARBA" id="ARBA00013244"/>
    </source>
</evidence>
<keyword evidence="8" id="KW-0812">Transmembrane</keyword>
<evidence type="ECO:0000256" key="10">
    <source>
        <dbReference type="ARBA" id="ARBA00022824"/>
    </source>
</evidence>
<evidence type="ECO:0000256" key="14">
    <source>
        <dbReference type="ARBA" id="ARBA00023315"/>
    </source>
</evidence>
<evidence type="ECO:0000313" key="17">
    <source>
        <dbReference type="Proteomes" id="UP001152885"/>
    </source>
</evidence>
<evidence type="ECO:0000256" key="9">
    <source>
        <dbReference type="ARBA" id="ARBA00022798"/>
    </source>
</evidence>
<comment type="pathway">
    <text evidence="3">Lipid metabolism.</text>
</comment>
<comment type="subcellular location">
    <subcellularLocation>
        <location evidence="1">Endoplasmic reticulum membrane</location>
        <topology evidence="1">Multi-pass membrane protein</topology>
    </subcellularLocation>
</comment>
<keyword evidence="10" id="KW-0256">Endoplasmic reticulum</keyword>
<evidence type="ECO:0000256" key="13">
    <source>
        <dbReference type="ARBA" id="ARBA00023136"/>
    </source>
</evidence>
<keyword evidence="12" id="KW-0443">Lipid metabolism</keyword>
<evidence type="ECO:0000256" key="15">
    <source>
        <dbReference type="ARBA" id="ARBA00048109"/>
    </source>
</evidence>
<evidence type="ECO:0000256" key="3">
    <source>
        <dbReference type="ARBA" id="ARBA00005189"/>
    </source>
</evidence>
<dbReference type="InterPro" id="IPR007130">
    <property type="entry name" value="DAGAT"/>
</dbReference>
<dbReference type="PANTHER" id="PTHR12317:SF0">
    <property type="entry name" value="ACYLTRANSFERASE"/>
    <property type="match status" value="1"/>
</dbReference>
<keyword evidence="17" id="KW-1185">Reference proteome</keyword>
<protein>
    <recommendedName>
        <fullName evidence="5">diacylglycerol O-acyltransferase</fullName>
        <ecNumber evidence="5">2.3.1.20</ecNumber>
    </recommendedName>
</protein>
<evidence type="ECO:0000256" key="8">
    <source>
        <dbReference type="ARBA" id="ARBA00022692"/>
    </source>
</evidence>
<dbReference type="Pfam" id="PF03982">
    <property type="entry name" value="DAGAT"/>
    <property type="match status" value="3"/>
</dbReference>
<comment type="pathway">
    <text evidence="2">Glycerolipid metabolism; triacylglycerol biosynthesis.</text>
</comment>
<keyword evidence="9" id="KW-0319">Glycerol metabolism</keyword>
<accession>A0A9W4TVZ2</accession>
<dbReference type="EMBL" id="CANTUO010000003">
    <property type="protein sequence ID" value="CAI5758423.1"/>
    <property type="molecule type" value="Genomic_DNA"/>
</dbReference>
<comment type="caution">
    <text evidence="16">The sequence shown here is derived from an EMBL/GenBank/DDBJ whole genome shotgun (WGS) entry which is preliminary data.</text>
</comment>
<dbReference type="GO" id="GO:0005789">
    <property type="term" value="C:endoplasmic reticulum membrane"/>
    <property type="evidence" value="ECO:0007669"/>
    <property type="project" value="UniProtKB-SubCell"/>
</dbReference>
<keyword evidence="14" id="KW-0012">Acyltransferase</keyword>